<name>A0A1E7ZBX4_9ALTE</name>
<proteinExistence type="inferred from homology"/>
<dbReference type="SUPFAM" id="SSF160191">
    <property type="entry name" value="YcgL-like"/>
    <property type="match status" value="1"/>
</dbReference>
<keyword evidence="4" id="KW-1185">Reference proteome</keyword>
<dbReference type="PROSITE" id="PS51648">
    <property type="entry name" value="YCGL"/>
    <property type="match status" value="1"/>
</dbReference>
<dbReference type="EMBL" id="MDHN01000021">
    <property type="protein sequence ID" value="OFC71023.1"/>
    <property type="molecule type" value="Genomic_DNA"/>
</dbReference>
<evidence type="ECO:0000313" key="4">
    <source>
        <dbReference type="Proteomes" id="UP000175691"/>
    </source>
</evidence>
<dbReference type="Pfam" id="PF05166">
    <property type="entry name" value="YcgL"/>
    <property type="match status" value="1"/>
</dbReference>
<dbReference type="HAMAP" id="MF_01866">
    <property type="entry name" value="UPF0745"/>
    <property type="match status" value="1"/>
</dbReference>
<comment type="caution">
    <text evidence="3">The sequence shown here is derived from an EMBL/GenBank/DDBJ whole genome shotgun (WGS) entry which is preliminary data.</text>
</comment>
<accession>A0A1E7ZBX4</accession>
<sequence length="98" mass="11154">MLCAVYKTRRKEGMYLYVPGKNAFDDVPEILMQKFGTPELVMLIPLDKRPQLAGVSKADLEAALKDKGFYLQMPPKEEDMLATHRVEQGLTPDVDNKR</sequence>
<evidence type="ECO:0000259" key="2">
    <source>
        <dbReference type="PROSITE" id="PS51648"/>
    </source>
</evidence>
<dbReference type="InterPro" id="IPR038068">
    <property type="entry name" value="YcgL-like_sf"/>
</dbReference>
<dbReference type="PANTHER" id="PTHR38109:SF1">
    <property type="entry name" value="PROTEIN YCGL"/>
    <property type="match status" value="1"/>
</dbReference>
<dbReference type="Gene3D" id="3.10.510.20">
    <property type="entry name" value="YcgL domain"/>
    <property type="match status" value="1"/>
</dbReference>
<gene>
    <name evidence="3" type="ORF">BFC18_11355</name>
</gene>
<organism evidence="3 4">
    <name type="scientific">Alteromonas confluentis</name>
    <dbReference type="NCBI Taxonomy" id="1656094"/>
    <lineage>
        <taxon>Bacteria</taxon>
        <taxon>Pseudomonadati</taxon>
        <taxon>Pseudomonadota</taxon>
        <taxon>Gammaproteobacteria</taxon>
        <taxon>Alteromonadales</taxon>
        <taxon>Alteromonadaceae</taxon>
        <taxon>Alteromonas/Salinimonas group</taxon>
        <taxon>Alteromonas</taxon>
    </lineage>
</organism>
<dbReference type="STRING" id="1656094.BFC18_11355"/>
<protein>
    <recommendedName>
        <fullName evidence="1">YcgL domain-containing protein BFC18_11355</fullName>
    </recommendedName>
</protein>
<dbReference type="PANTHER" id="PTHR38109">
    <property type="entry name" value="PROTEIN YCGL"/>
    <property type="match status" value="1"/>
</dbReference>
<dbReference type="Proteomes" id="UP000175691">
    <property type="component" value="Unassembled WGS sequence"/>
</dbReference>
<dbReference type="InterPro" id="IPR027354">
    <property type="entry name" value="YcgL_dom"/>
</dbReference>
<evidence type="ECO:0000256" key="1">
    <source>
        <dbReference type="HAMAP-Rule" id="MF_01866"/>
    </source>
</evidence>
<feature type="domain" description="YcgL" evidence="2">
    <location>
        <begin position="1"/>
        <end position="85"/>
    </location>
</feature>
<dbReference type="RefSeq" id="WP_070125417.1">
    <property type="nucleotide sequence ID" value="NZ_MDHN01000021.1"/>
</dbReference>
<evidence type="ECO:0000313" key="3">
    <source>
        <dbReference type="EMBL" id="OFC71023.1"/>
    </source>
</evidence>
<reference evidence="3 4" key="1">
    <citation type="submission" date="2016-08" db="EMBL/GenBank/DDBJ databases">
        <authorList>
            <person name="Seilhamer J.J."/>
        </authorList>
    </citation>
    <scope>NUCLEOTIDE SEQUENCE [LARGE SCALE GENOMIC DNA]</scope>
    <source>
        <strain evidence="3 4">KCTC 42603</strain>
    </source>
</reference>
<dbReference type="OrthoDB" id="7062382at2"/>
<dbReference type="AlphaFoldDB" id="A0A1E7ZBX4"/>